<reference evidence="1 2" key="1">
    <citation type="submission" date="2012-12" db="EMBL/GenBank/DDBJ databases">
        <title>Genome assembly of Fulvivirga imtechensis AK7.</title>
        <authorList>
            <person name="Nupur N."/>
            <person name="Khatri I."/>
            <person name="Kumar R."/>
            <person name="Subramanian S."/>
            <person name="Pinnaka A."/>
        </authorList>
    </citation>
    <scope>NUCLEOTIDE SEQUENCE [LARGE SCALE GENOMIC DNA]</scope>
    <source>
        <strain evidence="1 2">AK7</strain>
    </source>
</reference>
<dbReference type="EMBL" id="AMZN01000006">
    <property type="protein sequence ID" value="ELR73324.1"/>
    <property type="molecule type" value="Genomic_DNA"/>
</dbReference>
<organism evidence="1 2">
    <name type="scientific">Fulvivirga imtechensis AK7</name>
    <dbReference type="NCBI Taxonomy" id="1237149"/>
    <lineage>
        <taxon>Bacteria</taxon>
        <taxon>Pseudomonadati</taxon>
        <taxon>Bacteroidota</taxon>
        <taxon>Cytophagia</taxon>
        <taxon>Cytophagales</taxon>
        <taxon>Fulvivirgaceae</taxon>
        <taxon>Fulvivirga</taxon>
    </lineage>
</organism>
<proteinExistence type="predicted"/>
<sequence>MAKSIIIKKGKYLLHSWGTLEFYINAESLAVGSWQKQLAKKVMSTE</sequence>
<accession>L8K069</accession>
<evidence type="ECO:0000313" key="2">
    <source>
        <dbReference type="Proteomes" id="UP000011135"/>
    </source>
</evidence>
<protein>
    <submittedName>
        <fullName evidence="1">Uncharacterized protein</fullName>
    </submittedName>
</protein>
<dbReference type="Proteomes" id="UP000011135">
    <property type="component" value="Unassembled WGS sequence"/>
</dbReference>
<comment type="caution">
    <text evidence="1">The sequence shown here is derived from an EMBL/GenBank/DDBJ whole genome shotgun (WGS) entry which is preliminary data.</text>
</comment>
<dbReference type="STRING" id="1237149.C900_04176"/>
<gene>
    <name evidence="1" type="ORF">C900_04176</name>
</gene>
<evidence type="ECO:0000313" key="1">
    <source>
        <dbReference type="EMBL" id="ELR73324.1"/>
    </source>
</evidence>
<name>L8K069_9BACT</name>
<keyword evidence="2" id="KW-1185">Reference proteome</keyword>
<dbReference type="AlphaFoldDB" id="L8K069"/>